<dbReference type="SUPFAM" id="SSF52980">
    <property type="entry name" value="Restriction endonuclease-like"/>
    <property type="match status" value="1"/>
</dbReference>
<dbReference type="InterPro" id="IPR027417">
    <property type="entry name" value="P-loop_NTPase"/>
</dbReference>
<comment type="caution">
    <text evidence="2">The sequence shown here is derived from an EMBL/GenBank/DDBJ whole genome shotgun (WGS) entry which is preliminary data.</text>
</comment>
<evidence type="ECO:0000313" key="3">
    <source>
        <dbReference type="Proteomes" id="UP000729701"/>
    </source>
</evidence>
<dbReference type="PANTHER" id="PTHR46844">
    <property type="entry name" value="SLR5058 PROTEIN"/>
    <property type="match status" value="1"/>
</dbReference>
<dbReference type="InterPro" id="IPR007111">
    <property type="entry name" value="NACHT_NTPase"/>
</dbReference>
<protein>
    <submittedName>
        <fullName evidence="2">NACHT domain-containing protein</fullName>
    </submittedName>
</protein>
<dbReference type="InterPro" id="IPR011335">
    <property type="entry name" value="Restrct_endonuc-II-like"/>
</dbReference>
<name>A0A951UV87_9CYAN</name>
<dbReference type="Proteomes" id="UP000729701">
    <property type="component" value="Unassembled WGS sequence"/>
</dbReference>
<dbReference type="Pfam" id="PF13156">
    <property type="entry name" value="Mrr_cat_2"/>
    <property type="match status" value="1"/>
</dbReference>
<reference evidence="2" key="2">
    <citation type="journal article" date="2022" name="Microbiol. Resour. Announc.">
        <title>Metagenome Sequencing to Explore Phylogenomics of Terrestrial Cyanobacteria.</title>
        <authorList>
            <person name="Ward R.D."/>
            <person name="Stajich J.E."/>
            <person name="Johansen J.R."/>
            <person name="Huntemann M."/>
            <person name="Clum A."/>
            <person name="Foster B."/>
            <person name="Foster B."/>
            <person name="Roux S."/>
            <person name="Palaniappan K."/>
            <person name="Varghese N."/>
            <person name="Mukherjee S."/>
            <person name="Reddy T.B.K."/>
            <person name="Daum C."/>
            <person name="Copeland A."/>
            <person name="Chen I.A."/>
            <person name="Ivanova N.N."/>
            <person name="Kyrpides N.C."/>
            <person name="Shapiro N."/>
            <person name="Eloe-Fadrosh E.A."/>
            <person name="Pietrasiak N."/>
        </authorList>
    </citation>
    <scope>NUCLEOTIDE SEQUENCE</scope>
    <source>
        <strain evidence="2">GSE-NOS-MK-12-04C</strain>
    </source>
</reference>
<dbReference type="PANTHER" id="PTHR46844:SF1">
    <property type="entry name" value="SLR5058 PROTEIN"/>
    <property type="match status" value="1"/>
</dbReference>
<dbReference type="Pfam" id="PF05729">
    <property type="entry name" value="NACHT"/>
    <property type="match status" value="1"/>
</dbReference>
<sequence>MPIPATSELPKPKDWNEFEDIVWEIYTRKWQDSHAQRYGRSGQEQHGIDIYGKPKDSNSYIAIQCKRYRNGKLSDKNIEEEVKKTQLFTSEIKEYIIATTESRDRKLQDYLREVNNERKLENKFLIGIVFWEDICNELAAPSNSDLLKKYYSVWEEVYKNKNNLSLAEAKKNYLNKLRHIFNHVNFAGIDVGGENMHQSRKLANIFVVPNLEEENLDYFYQKSNKNENNQNQQEEITQRTITATKLFKDQQVKRALILGTPGSGKTALISYFLLSLCGKKFNEVADIKKIEEQTELSNKSDEFPESINWNYEKLKPINIGLSNEIDWLPIVIRIRELTLHPNMSILDFARYRYCADLPNSNEFFENWLREGRGVIFFDGLDEVGTEKQARIVEQIKLFLGTYPQNRAIITSRPIGNPGRYFSTKEFPHYHIQPFHKNQIILFIRRWYESISSEKSQAIVHQSNLTQALFDNTRLKQLASNPLLLTIILLIHREQKQLPKRRNELYDCAINTLLDSWDKHKEIRNHEVLQYLLVDDLRWLMARLAYWIHTQGGLDEQEGGILIERDTLLEKLCEYIQEITGIKFHRAEAEAKRFLDKIVGDRAGLISNQSDNLYGFVHKTFQEYLTAEDIYNRAKEQRTLEPVLSAIKLHLHEPHWNEVIFLLVAKLKLKDAIRAIQAIVEHNSEYERWLHRDLLFAGRCLTENLKQWEQGVENIDLVKNILNQIVKLQIPCQFLVKLENIFLIFY</sequence>
<dbReference type="Gene3D" id="3.40.50.300">
    <property type="entry name" value="P-loop containing nucleotide triphosphate hydrolases"/>
    <property type="match status" value="1"/>
</dbReference>
<gene>
    <name evidence="2" type="ORF">KME60_24225</name>
</gene>
<feature type="domain" description="NACHT" evidence="1">
    <location>
        <begin position="253"/>
        <end position="495"/>
    </location>
</feature>
<dbReference type="AlphaFoldDB" id="A0A951UV87"/>
<organism evidence="2 3">
    <name type="scientific">Cyanomargarita calcarea GSE-NOS-MK-12-04C</name>
    <dbReference type="NCBI Taxonomy" id="2839659"/>
    <lineage>
        <taxon>Bacteria</taxon>
        <taxon>Bacillati</taxon>
        <taxon>Cyanobacteriota</taxon>
        <taxon>Cyanophyceae</taxon>
        <taxon>Nostocales</taxon>
        <taxon>Cyanomargaritaceae</taxon>
        <taxon>Cyanomargarita</taxon>
    </lineage>
</organism>
<evidence type="ECO:0000313" key="2">
    <source>
        <dbReference type="EMBL" id="MBW4670436.1"/>
    </source>
</evidence>
<proteinExistence type="predicted"/>
<dbReference type="SUPFAM" id="SSF52540">
    <property type="entry name" value="P-loop containing nucleoside triphosphate hydrolases"/>
    <property type="match status" value="1"/>
</dbReference>
<reference evidence="2" key="1">
    <citation type="submission" date="2021-05" db="EMBL/GenBank/DDBJ databases">
        <authorList>
            <person name="Pietrasiak N."/>
            <person name="Ward R."/>
            <person name="Stajich J.E."/>
            <person name="Kurbessoian T."/>
        </authorList>
    </citation>
    <scope>NUCLEOTIDE SEQUENCE</scope>
    <source>
        <strain evidence="2">GSE-NOS-MK-12-04C</strain>
    </source>
</reference>
<evidence type="ECO:0000259" key="1">
    <source>
        <dbReference type="PROSITE" id="PS50837"/>
    </source>
</evidence>
<accession>A0A951UV87</accession>
<dbReference type="PROSITE" id="PS50837">
    <property type="entry name" value="NACHT"/>
    <property type="match status" value="1"/>
</dbReference>
<dbReference type="EMBL" id="JAHHGZ010000031">
    <property type="protein sequence ID" value="MBW4670436.1"/>
    <property type="molecule type" value="Genomic_DNA"/>
</dbReference>
<dbReference type="InterPro" id="IPR039442">
    <property type="entry name" value="Mrr-like_dom"/>
</dbReference>